<dbReference type="EMBL" id="BSXS01005147">
    <property type="protein sequence ID" value="GME83973.1"/>
    <property type="molecule type" value="Genomic_DNA"/>
</dbReference>
<evidence type="ECO:0000313" key="2">
    <source>
        <dbReference type="Proteomes" id="UP001165064"/>
    </source>
</evidence>
<comment type="caution">
    <text evidence="1">The sequence shown here is derived from an EMBL/GenBank/DDBJ whole genome shotgun (WGS) entry which is preliminary data.</text>
</comment>
<protein>
    <submittedName>
        <fullName evidence="1">Unnamed protein product</fullName>
    </submittedName>
</protein>
<keyword evidence="2" id="KW-1185">Reference proteome</keyword>
<sequence length="268" mass="29357">MKSHYQYLVIGGGSGGVASARRAAKYGASTLLIESKALGGTCVNVGCVPKKVMWYASDMKHHLDLAKDYGFESVDPKQGVSFEFNWPAFKAKRDAYVKRLNGIYERNLTKEGVEYLFGFARFTKDGKVEVIHKDDQSQVSTFTADNILIATGGAPVFPTNVPGYELGISSDGFFQLEKQPKKVAIVGAGYIGIELAGVFNGLGTETHLIIRGDTVLRSFDQIIQDTITTHYENEGINIHKQSNVSKIEKIPNSNLKKVTLTTGQVLEN</sequence>
<accession>A0ACB5T961</accession>
<gene>
    <name evidence="1" type="ORF">Amon02_000654000</name>
</gene>
<evidence type="ECO:0000313" key="1">
    <source>
        <dbReference type="EMBL" id="GME83973.1"/>
    </source>
</evidence>
<dbReference type="Proteomes" id="UP001165064">
    <property type="component" value="Unassembled WGS sequence"/>
</dbReference>
<proteinExistence type="predicted"/>
<name>A0ACB5T961_AMBMO</name>
<reference evidence="1" key="1">
    <citation type="submission" date="2023-04" db="EMBL/GenBank/DDBJ databases">
        <title>Ambrosiozyma monospora NBRC 10751.</title>
        <authorList>
            <person name="Ichikawa N."/>
            <person name="Sato H."/>
            <person name="Tonouchi N."/>
        </authorList>
    </citation>
    <scope>NUCLEOTIDE SEQUENCE</scope>
    <source>
        <strain evidence="1">NBRC 10751</strain>
    </source>
</reference>
<organism evidence="1 2">
    <name type="scientific">Ambrosiozyma monospora</name>
    <name type="common">Yeast</name>
    <name type="synonym">Endomycopsis monosporus</name>
    <dbReference type="NCBI Taxonomy" id="43982"/>
    <lineage>
        <taxon>Eukaryota</taxon>
        <taxon>Fungi</taxon>
        <taxon>Dikarya</taxon>
        <taxon>Ascomycota</taxon>
        <taxon>Saccharomycotina</taxon>
        <taxon>Pichiomycetes</taxon>
        <taxon>Pichiales</taxon>
        <taxon>Pichiaceae</taxon>
        <taxon>Ambrosiozyma</taxon>
    </lineage>
</organism>